<dbReference type="InterPro" id="IPR036086">
    <property type="entry name" value="ParB/Sulfiredoxin_sf"/>
</dbReference>
<accession>A0A0J8UGV4</accession>
<dbReference type="OrthoDB" id="4628010at2"/>
<organism evidence="1 2">
    <name type="scientific">Mycolicibacterium conceptionense</name>
    <dbReference type="NCBI Taxonomy" id="451644"/>
    <lineage>
        <taxon>Bacteria</taxon>
        <taxon>Bacillati</taxon>
        <taxon>Actinomycetota</taxon>
        <taxon>Actinomycetes</taxon>
        <taxon>Mycobacteriales</taxon>
        <taxon>Mycobacteriaceae</taxon>
        <taxon>Mycolicibacterium</taxon>
    </lineage>
</organism>
<dbReference type="Proteomes" id="UP000037594">
    <property type="component" value="Unassembled WGS sequence"/>
</dbReference>
<dbReference type="PATRIC" id="fig|451644.5.peg.1257"/>
<name>A0A0J8UGV4_9MYCO</name>
<sequence>MRNDPHKVRTLSARRFRVQVLPHYHRSWSRTEQEMLSDRLERARVDELVEELRTSGMESPVVVGFDHWWSPRPRVWDGMHRSIASMRLGLDIPVRYGYPEESDYDHGDVYGAVSDTTDLDTLTDAIMSVSSFRLPAGHRPWIQTDLVSGSRAHGAELYLPRHPELREAIAAELQERLLAAGVTADVTFLRYEPGDD</sequence>
<comment type="caution">
    <text evidence="1">The sequence shown here is derived from an EMBL/GenBank/DDBJ whole genome shotgun (WGS) entry which is preliminary data.</text>
</comment>
<gene>
    <name evidence="1" type="ORF">ACT17_06165</name>
</gene>
<evidence type="ECO:0000313" key="2">
    <source>
        <dbReference type="Proteomes" id="UP000037594"/>
    </source>
</evidence>
<proteinExistence type="predicted"/>
<evidence type="ECO:0000313" key="1">
    <source>
        <dbReference type="EMBL" id="KMV19625.1"/>
    </source>
</evidence>
<dbReference type="RefSeq" id="WP_048895567.1">
    <property type="nucleotide sequence ID" value="NZ_LFOD01000003.1"/>
</dbReference>
<dbReference type="EMBL" id="LFOD01000003">
    <property type="protein sequence ID" value="KMV19625.1"/>
    <property type="molecule type" value="Genomic_DNA"/>
</dbReference>
<dbReference type="SUPFAM" id="SSF110849">
    <property type="entry name" value="ParB/Sulfiredoxin"/>
    <property type="match status" value="1"/>
</dbReference>
<protein>
    <submittedName>
        <fullName evidence="1">Uncharacterized protein</fullName>
    </submittedName>
</protein>
<dbReference type="AlphaFoldDB" id="A0A0J8UGV4"/>
<reference evidence="1 2" key="1">
    <citation type="submission" date="2015-06" db="EMBL/GenBank/DDBJ databases">
        <title>Genome sequence of Mycobacterium conceptionense strain MLE.</title>
        <authorList>
            <person name="Greninger A.L."/>
            <person name="Cunningham G."/>
            <person name="Chiu C.Y."/>
            <person name="Miller S."/>
        </authorList>
    </citation>
    <scope>NUCLEOTIDE SEQUENCE [LARGE SCALE GENOMIC DNA]</scope>
    <source>
        <strain evidence="1 2">MLE</strain>
    </source>
</reference>